<gene>
    <name evidence="3" type="ORF">LKD81_08220</name>
</gene>
<keyword evidence="2" id="KW-0012">Acyltransferase</keyword>
<proteinExistence type="predicted"/>
<name>A0AAE3EAC6_9FIRM</name>
<dbReference type="SUPFAM" id="SSF51161">
    <property type="entry name" value="Trimeric LpxA-like enzymes"/>
    <property type="match status" value="1"/>
</dbReference>
<sequence>MYTINELFDLDHTLAAEYLSQFTYPWEALAGIKDFIIRLGESLPKDEYTEISEHVWVANSAKVFPSAYLGEAVIVGKDAQVRHCAFVRGSALVGEGAVVGNSTELKNVILFDKVEVPHYNYVGDSILGFHAHMGAGSITSNIKADKKNIVIRDGDEHYATGLRKMGAMIGDWADIGCNSVLNPGSVIGRECRVYPLSMVRGLIPQKSIYKNAGEIVALREEQ</sequence>
<organism evidence="3 4">
    <name type="scientific">Hominifimenecus microfluidus</name>
    <dbReference type="NCBI Taxonomy" id="2885348"/>
    <lineage>
        <taxon>Bacteria</taxon>
        <taxon>Bacillati</taxon>
        <taxon>Bacillota</taxon>
        <taxon>Clostridia</taxon>
        <taxon>Lachnospirales</taxon>
        <taxon>Lachnospiraceae</taxon>
        <taxon>Hominifimenecus</taxon>
    </lineage>
</organism>
<accession>A0AAE3EAC6</accession>
<keyword evidence="1" id="KW-0808">Transferase</keyword>
<dbReference type="InterPro" id="IPR050065">
    <property type="entry name" value="GlmU-like"/>
</dbReference>
<dbReference type="AlphaFoldDB" id="A0AAE3EAC6"/>
<dbReference type="RefSeq" id="WP_308453518.1">
    <property type="nucleotide sequence ID" value="NZ_JAJEQR010000020.1"/>
</dbReference>
<evidence type="ECO:0000313" key="4">
    <source>
        <dbReference type="Proteomes" id="UP001198182"/>
    </source>
</evidence>
<dbReference type="GO" id="GO:0016779">
    <property type="term" value="F:nucleotidyltransferase activity"/>
    <property type="evidence" value="ECO:0007669"/>
    <property type="project" value="UniProtKB-ARBA"/>
</dbReference>
<keyword evidence="4" id="KW-1185">Reference proteome</keyword>
<reference evidence="3" key="1">
    <citation type="submission" date="2021-10" db="EMBL/GenBank/DDBJ databases">
        <title>Anaerobic single-cell dispensing facilitates the cultivation of human gut bacteria.</title>
        <authorList>
            <person name="Afrizal A."/>
        </authorList>
    </citation>
    <scope>NUCLEOTIDE SEQUENCE</scope>
    <source>
        <strain evidence="3">CLA-AA-H215</strain>
    </source>
</reference>
<dbReference type="Gene3D" id="2.160.10.10">
    <property type="entry name" value="Hexapeptide repeat proteins"/>
    <property type="match status" value="1"/>
</dbReference>
<evidence type="ECO:0000313" key="3">
    <source>
        <dbReference type="EMBL" id="MCC2230982.1"/>
    </source>
</evidence>
<dbReference type="GO" id="GO:0016746">
    <property type="term" value="F:acyltransferase activity"/>
    <property type="evidence" value="ECO:0007669"/>
    <property type="project" value="UniProtKB-KW"/>
</dbReference>
<evidence type="ECO:0000256" key="2">
    <source>
        <dbReference type="ARBA" id="ARBA00023315"/>
    </source>
</evidence>
<dbReference type="InterPro" id="IPR011004">
    <property type="entry name" value="Trimer_LpxA-like_sf"/>
</dbReference>
<dbReference type="PANTHER" id="PTHR43584">
    <property type="entry name" value="NUCLEOTIDYL TRANSFERASE"/>
    <property type="match status" value="1"/>
</dbReference>
<dbReference type="PANTHER" id="PTHR43584:SF8">
    <property type="entry name" value="N-ACETYLMURAMATE ALPHA-1-PHOSPHATE URIDYLYLTRANSFERASE"/>
    <property type="match status" value="1"/>
</dbReference>
<dbReference type="Proteomes" id="UP001198182">
    <property type="component" value="Unassembled WGS sequence"/>
</dbReference>
<comment type="caution">
    <text evidence="3">The sequence shown here is derived from an EMBL/GenBank/DDBJ whole genome shotgun (WGS) entry which is preliminary data.</text>
</comment>
<protein>
    <submittedName>
        <fullName evidence="3">UDP-N-acetylglucosamine pyrophosphorylase</fullName>
    </submittedName>
</protein>
<evidence type="ECO:0000256" key="1">
    <source>
        <dbReference type="ARBA" id="ARBA00022679"/>
    </source>
</evidence>
<dbReference type="EMBL" id="JAJEQR010000020">
    <property type="protein sequence ID" value="MCC2230982.1"/>
    <property type="molecule type" value="Genomic_DNA"/>
</dbReference>